<dbReference type="Pfam" id="PF09423">
    <property type="entry name" value="PhoD"/>
    <property type="match status" value="1"/>
</dbReference>
<keyword evidence="2" id="KW-0472">Membrane</keyword>
<name>A0A9K3PZD9_9STRA</name>
<dbReference type="InterPro" id="IPR018946">
    <property type="entry name" value="PhoD-like_MPP"/>
</dbReference>
<proteinExistence type="predicted"/>
<organism evidence="4 5">
    <name type="scientific">Nitzschia inconspicua</name>
    <dbReference type="NCBI Taxonomy" id="303405"/>
    <lineage>
        <taxon>Eukaryota</taxon>
        <taxon>Sar</taxon>
        <taxon>Stramenopiles</taxon>
        <taxon>Ochrophyta</taxon>
        <taxon>Bacillariophyta</taxon>
        <taxon>Bacillariophyceae</taxon>
        <taxon>Bacillariophycidae</taxon>
        <taxon>Bacillariales</taxon>
        <taxon>Bacillariaceae</taxon>
        <taxon>Nitzschia</taxon>
    </lineage>
</organism>
<evidence type="ECO:0000313" key="4">
    <source>
        <dbReference type="EMBL" id="KAG7365757.1"/>
    </source>
</evidence>
<feature type="compositionally biased region" description="Polar residues" evidence="1">
    <location>
        <begin position="195"/>
        <end position="213"/>
    </location>
</feature>
<feature type="compositionally biased region" description="Basic and acidic residues" evidence="1">
    <location>
        <begin position="214"/>
        <end position="225"/>
    </location>
</feature>
<dbReference type="Proteomes" id="UP000693970">
    <property type="component" value="Unassembled WGS sequence"/>
</dbReference>
<feature type="region of interest" description="Disordered" evidence="1">
    <location>
        <begin position="1"/>
        <end position="20"/>
    </location>
</feature>
<feature type="domain" description="PhoD-like phosphatase metallophosphatase" evidence="3">
    <location>
        <begin position="88"/>
        <end position="548"/>
    </location>
</feature>
<dbReference type="PANTHER" id="PTHR43606:SF2">
    <property type="entry name" value="ALKALINE PHOSPHATASE FAMILY PROTEIN (AFU_ORTHOLOGUE AFUA_5G03860)"/>
    <property type="match status" value="1"/>
</dbReference>
<keyword evidence="2" id="KW-0812">Transmembrane</keyword>
<dbReference type="InterPro" id="IPR052900">
    <property type="entry name" value="Phospholipid_Metab_Enz"/>
</dbReference>
<feature type="transmembrane region" description="Helical" evidence="2">
    <location>
        <begin position="654"/>
        <end position="677"/>
    </location>
</feature>
<evidence type="ECO:0000256" key="1">
    <source>
        <dbReference type="SAM" id="MobiDB-lite"/>
    </source>
</evidence>
<accession>A0A9K3PZD9</accession>
<evidence type="ECO:0000256" key="2">
    <source>
        <dbReference type="SAM" id="Phobius"/>
    </source>
</evidence>
<feature type="compositionally biased region" description="Basic and acidic residues" evidence="1">
    <location>
        <begin position="182"/>
        <end position="192"/>
    </location>
</feature>
<reference evidence="4" key="2">
    <citation type="submission" date="2021-04" db="EMBL/GenBank/DDBJ databases">
        <authorList>
            <person name="Podell S."/>
        </authorList>
    </citation>
    <scope>NUCLEOTIDE SEQUENCE</scope>
    <source>
        <strain evidence="4">Hildebrandi</strain>
    </source>
</reference>
<protein>
    <submittedName>
        <fullName evidence="4">Alkaline phosphatase</fullName>
    </submittedName>
</protein>
<keyword evidence="5" id="KW-1185">Reference proteome</keyword>
<comment type="caution">
    <text evidence="4">The sequence shown here is derived from an EMBL/GenBank/DDBJ whole genome shotgun (WGS) entry which is preliminary data.</text>
</comment>
<dbReference type="CDD" id="cd07389">
    <property type="entry name" value="MPP_PhoD"/>
    <property type="match status" value="1"/>
</dbReference>
<evidence type="ECO:0000313" key="5">
    <source>
        <dbReference type="Proteomes" id="UP000693970"/>
    </source>
</evidence>
<sequence>MAEIDDGLPVDDHLDPEQNPNMKRAVISTSVQDDWVVKVDVQGLEPATKYLFAFVAITGGESPPPISRVGMTRTAPAVDDDTVEQVQFAVFSCAHFSNGYFHAYDIASTLSDIDFWIHMGDYIYEYGTYSTYATGAPERHELTDPIWEIVDLNDYRRRYAQYHTDEGLQNLRARAPLLSTWDDHETTNDSHGDGNPTTSGAENHQPTCPVNRTSPDEEKEAANCDRDEGSIDVRMNHAAQAYMEWMPIRKGPFGTMGFIETDLTQVMEWGNLATVVMLDTRMTSRSAEPTGSTTFGMFGPAFATTDVSLYTEEPLASQFQNIHTQVIEKINNPNFTMIGSSKVSFLEETFAASKTAGKPWQIFGCATMMGPSVLPNPSTMARFASSPEAQAATQALMDAALPSDDSALFRAAVAMSQTMTPWNLDDYNGFGYERKAILDMFRDNANNGIILGGDLHDNWAWKMYEGGAFDGNDTVAINLGAPGVTNPGWGSFFQPLFASINEIVGGDAGVYEMVNAAFEDANPGLVYGDVGKKGFFVVTLQKEEANIEYFGMSPTEILVDCETARAANGDSITAAYTCGARLISTAGEPGSLVENNDGCITMFESERPALWDVPVPLSTSIDGVSTIEGCGADACIFQDTSADTPPNNENEVSAGISVFVVGMIPFVVTLLAGGFVLL</sequence>
<dbReference type="PANTHER" id="PTHR43606">
    <property type="entry name" value="PHOSPHATASE, PUTATIVE (AFU_ORTHOLOGUE AFUA_6G08710)-RELATED"/>
    <property type="match status" value="1"/>
</dbReference>
<reference evidence="4" key="1">
    <citation type="journal article" date="2021" name="Sci. Rep.">
        <title>Diploid genomic architecture of Nitzschia inconspicua, an elite biomass production diatom.</title>
        <authorList>
            <person name="Oliver A."/>
            <person name="Podell S."/>
            <person name="Pinowska A."/>
            <person name="Traller J.C."/>
            <person name="Smith S.R."/>
            <person name="McClure R."/>
            <person name="Beliaev A."/>
            <person name="Bohutskyi P."/>
            <person name="Hill E.A."/>
            <person name="Rabines A."/>
            <person name="Zheng H."/>
            <person name="Allen L.Z."/>
            <person name="Kuo A."/>
            <person name="Grigoriev I.V."/>
            <person name="Allen A.E."/>
            <person name="Hazlebeck D."/>
            <person name="Allen E.E."/>
        </authorList>
    </citation>
    <scope>NUCLEOTIDE SEQUENCE</scope>
    <source>
        <strain evidence="4">Hildebrandi</strain>
    </source>
</reference>
<dbReference type="EMBL" id="JAGRRH010000007">
    <property type="protein sequence ID" value="KAG7365757.1"/>
    <property type="molecule type" value="Genomic_DNA"/>
</dbReference>
<dbReference type="OrthoDB" id="44589at2759"/>
<feature type="region of interest" description="Disordered" evidence="1">
    <location>
        <begin position="182"/>
        <end position="225"/>
    </location>
</feature>
<gene>
    <name evidence="4" type="ORF">IV203_028427</name>
</gene>
<evidence type="ECO:0000259" key="3">
    <source>
        <dbReference type="Pfam" id="PF09423"/>
    </source>
</evidence>
<keyword evidence="2" id="KW-1133">Transmembrane helix</keyword>
<dbReference type="AlphaFoldDB" id="A0A9K3PZD9"/>